<dbReference type="PANTHER" id="PTHR11081">
    <property type="entry name" value="FLAP ENDONUCLEASE FAMILY MEMBER"/>
    <property type="match status" value="1"/>
</dbReference>
<dbReference type="SMART" id="SM00279">
    <property type="entry name" value="HhH2"/>
    <property type="match status" value="1"/>
</dbReference>
<evidence type="ECO:0000259" key="17">
    <source>
        <dbReference type="SMART" id="SM00485"/>
    </source>
</evidence>
<dbReference type="CDD" id="cd09901">
    <property type="entry name" value="H3TH_FEN1-like"/>
    <property type="match status" value="1"/>
</dbReference>
<keyword evidence="7 14" id="KW-0228">DNA excision</keyword>
<evidence type="ECO:0000256" key="5">
    <source>
        <dbReference type="ARBA" id="ARBA00022723"/>
    </source>
</evidence>
<dbReference type="InterPro" id="IPR006084">
    <property type="entry name" value="XPG/Rad2"/>
</dbReference>
<keyword evidence="10 14" id="KW-0267">Excision nuclease</keyword>
<comment type="caution">
    <text evidence="18">The sequence shown here is derived from an EMBL/GenBank/DDBJ whole genome shotgun (WGS) entry which is preliminary data.</text>
</comment>
<comment type="function">
    <text evidence="13">Putative 5'-&gt;3' double-stranded DNA exonuclease which may also contain a cryptic 3'-&gt;5' double-stranded DNA exonuclease activity. May be involved in DNA mismatch repair (MMR).</text>
</comment>
<dbReference type="Pfam" id="PF00752">
    <property type="entry name" value="XPG_N"/>
    <property type="match status" value="1"/>
</dbReference>
<gene>
    <name evidence="18" type="ORF">OLEA9_A020857</name>
</gene>
<dbReference type="InterPro" id="IPR036279">
    <property type="entry name" value="5-3_exonuclease_C_sf"/>
</dbReference>
<protein>
    <recommendedName>
        <fullName evidence="3 14">Exonuclease 1</fullName>
        <ecNumber evidence="14">3.1.-.-</ecNumber>
    </recommendedName>
</protein>
<dbReference type="GO" id="GO:0017108">
    <property type="term" value="F:5'-flap endonuclease activity"/>
    <property type="evidence" value="ECO:0007669"/>
    <property type="project" value="TreeGrafter"/>
</dbReference>
<feature type="region of interest" description="Disordered" evidence="15">
    <location>
        <begin position="516"/>
        <end position="548"/>
    </location>
</feature>
<keyword evidence="11 14" id="KW-0234">DNA repair</keyword>
<evidence type="ECO:0000256" key="12">
    <source>
        <dbReference type="ARBA" id="ARBA00023242"/>
    </source>
</evidence>
<dbReference type="GO" id="GO:0035312">
    <property type="term" value="F:5'-3' DNA exonuclease activity"/>
    <property type="evidence" value="ECO:0007669"/>
    <property type="project" value="UniProtKB-UniRule"/>
</dbReference>
<organism evidence="18 19">
    <name type="scientific">Olea europaea subsp. europaea</name>
    <dbReference type="NCBI Taxonomy" id="158383"/>
    <lineage>
        <taxon>Eukaryota</taxon>
        <taxon>Viridiplantae</taxon>
        <taxon>Streptophyta</taxon>
        <taxon>Embryophyta</taxon>
        <taxon>Tracheophyta</taxon>
        <taxon>Spermatophyta</taxon>
        <taxon>Magnoliopsida</taxon>
        <taxon>eudicotyledons</taxon>
        <taxon>Gunneridae</taxon>
        <taxon>Pentapetalae</taxon>
        <taxon>asterids</taxon>
        <taxon>lamiids</taxon>
        <taxon>Lamiales</taxon>
        <taxon>Oleaceae</taxon>
        <taxon>Oleeae</taxon>
        <taxon>Olea</taxon>
    </lineage>
</organism>
<dbReference type="InterPro" id="IPR044752">
    <property type="entry name" value="PIN-like_EXO1"/>
</dbReference>
<evidence type="ECO:0000256" key="13">
    <source>
        <dbReference type="ARBA" id="ARBA00060210"/>
    </source>
</evidence>
<proteinExistence type="inferred from homology"/>
<dbReference type="SUPFAM" id="SSF47807">
    <property type="entry name" value="5' to 3' exonuclease, C-terminal subdomain"/>
    <property type="match status" value="1"/>
</dbReference>
<dbReference type="GO" id="GO:0046872">
    <property type="term" value="F:metal ion binding"/>
    <property type="evidence" value="ECO:0007669"/>
    <property type="project" value="UniProtKB-UniRule"/>
</dbReference>
<comment type="similarity">
    <text evidence="2 14">Belongs to the XPG/RAD2 endonuclease family. EXO1 subfamily.</text>
</comment>
<keyword evidence="14" id="KW-0238">DNA-binding</keyword>
<dbReference type="GO" id="GO:0005634">
    <property type="term" value="C:nucleus"/>
    <property type="evidence" value="ECO:0007669"/>
    <property type="project" value="UniProtKB-SubCell"/>
</dbReference>
<comment type="cofactor">
    <cofactor evidence="14">
        <name>Mg(2+)</name>
        <dbReference type="ChEBI" id="CHEBI:18420"/>
    </cofactor>
    <text evidence="14">Binds 2 magnesium ions per subunit. They probably participate in the reaction catalyzed by the enzyme. May bind an additional third magnesium ion after substrate binding.</text>
</comment>
<dbReference type="PROSITE" id="PS00842">
    <property type="entry name" value="XPG_2"/>
    <property type="match status" value="1"/>
</dbReference>
<evidence type="ECO:0000256" key="8">
    <source>
        <dbReference type="ARBA" id="ARBA00022801"/>
    </source>
</evidence>
<dbReference type="InterPro" id="IPR006086">
    <property type="entry name" value="XPG-I_dom"/>
</dbReference>
<dbReference type="Gene3D" id="1.10.150.20">
    <property type="entry name" value="5' to 3' exonuclease, C-terminal subdomain"/>
    <property type="match status" value="1"/>
</dbReference>
<dbReference type="FunFam" id="3.40.50.1010:FF:000002">
    <property type="entry name" value="Exonuclease 1, putative"/>
    <property type="match status" value="1"/>
</dbReference>
<evidence type="ECO:0000313" key="19">
    <source>
        <dbReference type="Proteomes" id="UP000594638"/>
    </source>
</evidence>
<feature type="compositionally biased region" description="Basic and acidic residues" evidence="15">
    <location>
        <begin position="530"/>
        <end position="548"/>
    </location>
</feature>
<evidence type="ECO:0000256" key="10">
    <source>
        <dbReference type="ARBA" id="ARBA00022881"/>
    </source>
</evidence>
<evidence type="ECO:0000313" key="18">
    <source>
        <dbReference type="EMBL" id="CAA2965064.1"/>
    </source>
</evidence>
<dbReference type="CDD" id="cd09857">
    <property type="entry name" value="PIN_EXO1"/>
    <property type="match status" value="1"/>
</dbReference>
<dbReference type="GO" id="GO:0006281">
    <property type="term" value="P:DNA repair"/>
    <property type="evidence" value="ECO:0007669"/>
    <property type="project" value="UniProtKB-UniRule"/>
</dbReference>
<keyword evidence="9 14" id="KW-0460">Magnesium</keyword>
<evidence type="ECO:0000256" key="14">
    <source>
        <dbReference type="RuleBase" id="RU910737"/>
    </source>
</evidence>
<keyword evidence="4 14" id="KW-0540">Nuclease</keyword>
<dbReference type="SMART" id="SM00485">
    <property type="entry name" value="XPGN"/>
    <property type="match status" value="1"/>
</dbReference>
<evidence type="ECO:0000256" key="1">
    <source>
        <dbReference type="ARBA" id="ARBA00004123"/>
    </source>
</evidence>
<evidence type="ECO:0000256" key="15">
    <source>
        <dbReference type="SAM" id="MobiDB-lite"/>
    </source>
</evidence>
<evidence type="ECO:0000256" key="4">
    <source>
        <dbReference type="ARBA" id="ARBA00022722"/>
    </source>
</evidence>
<evidence type="ECO:0000256" key="6">
    <source>
        <dbReference type="ARBA" id="ARBA00022763"/>
    </source>
</evidence>
<evidence type="ECO:0000256" key="3">
    <source>
        <dbReference type="ARBA" id="ARBA00020324"/>
    </source>
</evidence>
<accession>A0A8S0QCC8</accession>
<dbReference type="Gramene" id="OE9A020857T2">
    <property type="protein sequence ID" value="OE9A020857C2"/>
    <property type="gene ID" value="OE9A020857"/>
</dbReference>
<dbReference type="Gene3D" id="3.40.50.1010">
    <property type="entry name" value="5'-nuclease"/>
    <property type="match status" value="1"/>
</dbReference>
<keyword evidence="12 14" id="KW-0539">Nucleus</keyword>
<dbReference type="InterPro" id="IPR029060">
    <property type="entry name" value="PIN-like_dom_sf"/>
</dbReference>
<dbReference type="InterPro" id="IPR006085">
    <property type="entry name" value="XPG_DNA_repair_N"/>
</dbReference>
<dbReference type="AlphaFoldDB" id="A0A8S0QCC8"/>
<dbReference type="InterPro" id="IPR008918">
    <property type="entry name" value="HhH2"/>
</dbReference>
<sequence length="558" mass="62943">MGINNLLKFMKPYVESVHIKKYAGKRVGIDAYSWLHKGAYSCSMELCLNMEGDKKFQYLNYFTHRINLLRHHKITPVVVFDGGNIPCKAATEEERHRRRKANRDMAMEKLKAGDANAASEIFQELIICLIAFSLIRAVSITPLMAHQLVQILRSENIEFVVAPYEADAQLAYLSTLKAEEGGIAAVISEDSDLLAYSCPAIIFKMDRYGNGEEIILDKVLNAVGCVPSFQKFDESLFTGMCILAGCDFLPSVPGIGIAKAYNLVSKFHNLDRVLSTLKFEKGQQMPEDYPKAFKEAVAVFRHARIYDANLKRLKHLKPLTPELLQRQDEELDFLGPDLPPSLATAIAEGNMDPSTMEAFDHIPQFRNHHPTILGSPNRHLRQDATALSPQESCFTVISCHKISKQRIKGVPSTRRVLTNTLEKRKLKPTTEEVLHSNETLALEKLAFPISNEVSKENKKVTNGIFLDIPNNNPFKKRKLGEVILGQADEVVQQSSEVIEIENSEIMFVTTESQESVKSKPFNISQRHSRNKSEKKLNKDHSQCSEPKKNSILNFFSRV</sequence>
<keyword evidence="6 14" id="KW-0227">DNA damage</keyword>
<comment type="subcellular location">
    <subcellularLocation>
        <location evidence="1 14">Nucleus</location>
    </subcellularLocation>
</comment>
<name>A0A8S0QCC8_OLEEU</name>
<evidence type="ECO:0000256" key="11">
    <source>
        <dbReference type="ARBA" id="ARBA00023204"/>
    </source>
</evidence>
<evidence type="ECO:0000256" key="9">
    <source>
        <dbReference type="ARBA" id="ARBA00022842"/>
    </source>
</evidence>
<keyword evidence="5 14" id="KW-0479">Metal-binding</keyword>
<dbReference type="SUPFAM" id="SSF88723">
    <property type="entry name" value="PIN domain-like"/>
    <property type="match status" value="1"/>
</dbReference>
<evidence type="ECO:0000256" key="7">
    <source>
        <dbReference type="ARBA" id="ARBA00022769"/>
    </source>
</evidence>
<feature type="domain" description="XPG-I" evidence="16">
    <location>
        <begin position="153"/>
        <end position="225"/>
    </location>
</feature>
<dbReference type="OrthoDB" id="26491at2759"/>
<keyword evidence="8 14" id="KW-0378">Hydrolase</keyword>
<comment type="function">
    <text evidence="14">5'-&gt;3' double-stranded DNA exonuclease which may also possess a cryptic 3'-&gt;5' double-stranded DNA exonuclease activity. Functions in DNA mismatch repair.</text>
</comment>
<dbReference type="GO" id="GO:0003677">
    <property type="term" value="F:DNA binding"/>
    <property type="evidence" value="ECO:0007669"/>
    <property type="project" value="UniProtKB-UniRule"/>
</dbReference>
<evidence type="ECO:0000256" key="2">
    <source>
        <dbReference type="ARBA" id="ARBA00010563"/>
    </source>
</evidence>
<keyword evidence="14 18" id="KW-0269">Exonuclease</keyword>
<evidence type="ECO:0000259" key="16">
    <source>
        <dbReference type="SMART" id="SM00484"/>
    </source>
</evidence>
<dbReference type="FunFam" id="1.10.150.20:FF:000011">
    <property type="entry name" value="exonuclease 1"/>
    <property type="match status" value="1"/>
</dbReference>
<dbReference type="Pfam" id="PF00867">
    <property type="entry name" value="XPG_I"/>
    <property type="match status" value="1"/>
</dbReference>
<dbReference type="SMART" id="SM00484">
    <property type="entry name" value="XPGI"/>
    <property type="match status" value="1"/>
</dbReference>
<dbReference type="PANTHER" id="PTHR11081:SF8">
    <property type="entry name" value="EXONUCLEASE 1"/>
    <property type="match status" value="1"/>
</dbReference>
<reference evidence="18 19" key="1">
    <citation type="submission" date="2019-12" db="EMBL/GenBank/DDBJ databases">
        <authorList>
            <person name="Alioto T."/>
            <person name="Alioto T."/>
            <person name="Gomez Garrido J."/>
        </authorList>
    </citation>
    <scope>NUCLEOTIDE SEQUENCE [LARGE SCALE GENOMIC DNA]</scope>
</reference>
<dbReference type="InterPro" id="IPR019974">
    <property type="entry name" value="XPG_CS"/>
</dbReference>
<keyword evidence="19" id="KW-1185">Reference proteome</keyword>
<dbReference type="PRINTS" id="PR00853">
    <property type="entry name" value="XPGRADSUPER"/>
</dbReference>
<feature type="compositionally biased region" description="Polar residues" evidence="15">
    <location>
        <begin position="516"/>
        <end position="525"/>
    </location>
</feature>
<feature type="domain" description="XPG N-terminal" evidence="17">
    <location>
        <begin position="1"/>
        <end position="102"/>
    </location>
</feature>
<dbReference type="EMBL" id="CACTIH010001834">
    <property type="protein sequence ID" value="CAA2965064.1"/>
    <property type="molecule type" value="Genomic_DNA"/>
</dbReference>
<dbReference type="EC" id="3.1.-.-" evidence="14"/>
<dbReference type="Proteomes" id="UP000594638">
    <property type="component" value="Unassembled WGS sequence"/>
</dbReference>